<dbReference type="CDD" id="cd01347">
    <property type="entry name" value="ligand_gated_channel"/>
    <property type="match status" value="1"/>
</dbReference>
<dbReference type="RefSeq" id="WP_311760670.1">
    <property type="nucleotide sequence ID" value="NZ_JAVRQI010000013.1"/>
</dbReference>
<accession>A0ABU3EH53</accession>
<dbReference type="Pfam" id="PF07715">
    <property type="entry name" value="Plug"/>
    <property type="match status" value="1"/>
</dbReference>
<feature type="chain" id="PRO_5046196327" evidence="12">
    <location>
        <begin position="23"/>
        <end position="623"/>
    </location>
</feature>
<keyword evidence="8 10" id="KW-0472">Membrane</keyword>
<evidence type="ECO:0000259" key="13">
    <source>
        <dbReference type="Pfam" id="PF00593"/>
    </source>
</evidence>
<feature type="domain" description="TonB-dependent receptor plug" evidence="14">
    <location>
        <begin position="48"/>
        <end position="145"/>
    </location>
</feature>
<dbReference type="Proteomes" id="UP001251085">
    <property type="component" value="Unassembled WGS sequence"/>
</dbReference>
<evidence type="ECO:0000256" key="8">
    <source>
        <dbReference type="ARBA" id="ARBA00023136"/>
    </source>
</evidence>
<keyword evidence="15" id="KW-0675">Receptor</keyword>
<name>A0ABU3EH53_9RHOB</name>
<sequence length="623" mass="67459">MKLRHLFSTAVTATLLPAVAPAQDVVTLDPVILSAGFAPIAGDAYGRAFTVITSDEIEARGIATIQDALRAVPGVSVSSTGSTHTQVRIRGGEADHTLILIDGIEATGGADEYILSGLETANVERIEVLRGPQSVYYGSNASAGVINIITRKGGEGLSYGGAVEVGNGASASAYASRNGSRGGLAVNLSAKDDHGFDQSGDGGEKDGLTRKTIGLSGWFQATDDLRLGATLRRATETYDYDAENYSATTTDEYVVDDPGLFGDRDEFQGATWAELSMLDGRLTQRLEYQDSIFKQSLQGENETRGETRKLKYRLSFGLDGLAVDEAHHLLNVMAEGQKDEASTAPDFDREMTSLAVEYRAFLDNGIDLQAGIRHDDNRVFDDFTSWNIGLSWQIPDRPFRLHASAGAGMVNPSFFELYANDAYSVGNPFLAPEKNRGFDLGIEAELPNGLGSIDVTYFNERLEDEITYVYGAAPDGRASYVNQSGESPRQGIEASARIKPTANLDLALSYTYLDAKNPDGSIEIRRPRNEFGLSATLAVLEGRGQVTADFRHVSGNFDTRFFGDYATAELPAYNLVNLSAGYDLTERVRVTGRVVNLFDSEYSDVWGFASQGRTLYAGLQARW</sequence>
<evidence type="ECO:0000256" key="2">
    <source>
        <dbReference type="ARBA" id="ARBA00022448"/>
    </source>
</evidence>
<keyword evidence="5 12" id="KW-0732">Signal</keyword>
<proteinExistence type="inferred from homology"/>
<evidence type="ECO:0000256" key="11">
    <source>
        <dbReference type="RuleBase" id="RU003357"/>
    </source>
</evidence>
<feature type="signal peptide" evidence="12">
    <location>
        <begin position="1"/>
        <end position="22"/>
    </location>
</feature>
<evidence type="ECO:0000256" key="5">
    <source>
        <dbReference type="ARBA" id="ARBA00022729"/>
    </source>
</evidence>
<organism evidence="15 16">
    <name type="scientific">Paracoccus broussonetiae</name>
    <dbReference type="NCBI Taxonomy" id="3075834"/>
    <lineage>
        <taxon>Bacteria</taxon>
        <taxon>Pseudomonadati</taxon>
        <taxon>Pseudomonadota</taxon>
        <taxon>Alphaproteobacteria</taxon>
        <taxon>Rhodobacterales</taxon>
        <taxon>Paracoccaceae</taxon>
        <taxon>Paracoccus</taxon>
    </lineage>
</organism>
<dbReference type="InterPro" id="IPR037066">
    <property type="entry name" value="Plug_dom_sf"/>
</dbReference>
<dbReference type="InterPro" id="IPR012910">
    <property type="entry name" value="Plug_dom"/>
</dbReference>
<evidence type="ECO:0000259" key="14">
    <source>
        <dbReference type="Pfam" id="PF07715"/>
    </source>
</evidence>
<comment type="subcellular location">
    <subcellularLocation>
        <location evidence="1 10">Cell outer membrane</location>
        <topology evidence="1 10">Multi-pass membrane protein</topology>
    </subcellularLocation>
</comment>
<evidence type="ECO:0000256" key="12">
    <source>
        <dbReference type="SAM" id="SignalP"/>
    </source>
</evidence>
<evidence type="ECO:0000256" key="10">
    <source>
        <dbReference type="PROSITE-ProRule" id="PRU01360"/>
    </source>
</evidence>
<keyword evidence="9 10" id="KW-0998">Cell outer membrane</keyword>
<keyword evidence="16" id="KW-1185">Reference proteome</keyword>
<dbReference type="EMBL" id="JAVRQI010000013">
    <property type="protein sequence ID" value="MDT1063583.1"/>
    <property type="molecule type" value="Genomic_DNA"/>
</dbReference>
<dbReference type="InterPro" id="IPR036942">
    <property type="entry name" value="Beta-barrel_TonB_sf"/>
</dbReference>
<protein>
    <submittedName>
        <fullName evidence="15">TonB-dependent receptor</fullName>
    </submittedName>
</protein>
<evidence type="ECO:0000313" key="16">
    <source>
        <dbReference type="Proteomes" id="UP001251085"/>
    </source>
</evidence>
<evidence type="ECO:0000256" key="4">
    <source>
        <dbReference type="ARBA" id="ARBA00022692"/>
    </source>
</evidence>
<dbReference type="InterPro" id="IPR039426">
    <property type="entry name" value="TonB-dep_rcpt-like"/>
</dbReference>
<dbReference type="Pfam" id="PF00593">
    <property type="entry name" value="TonB_dep_Rec_b-barrel"/>
    <property type="match status" value="1"/>
</dbReference>
<evidence type="ECO:0000256" key="9">
    <source>
        <dbReference type="ARBA" id="ARBA00023237"/>
    </source>
</evidence>
<feature type="domain" description="TonB-dependent receptor-like beta-barrel" evidence="13">
    <location>
        <begin position="193"/>
        <end position="597"/>
    </location>
</feature>
<reference evidence="16" key="1">
    <citation type="submission" date="2023-07" db="EMBL/GenBank/DDBJ databases">
        <title>Characterization of two Paracoccaceae strains isolated from Phycosphere and proposal of Xinfangfangia lacusdiani sp. nov.</title>
        <authorList>
            <person name="Deng Y."/>
            <person name="Zhang Y.Q."/>
        </authorList>
    </citation>
    <scope>NUCLEOTIDE SEQUENCE [LARGE SCALE GENOMIC DNA]</scope>
    <source>
        <strain evidence="16">CPCC 101403</strain>
    </source>
</reference>
<keyword evidence="6" id="KW-0406">Ion transport</keyword>
<dbReference type="PANTHER" id="PTHR30069">
    <property type="entry name" value="TONB-DEPENDENT OUTER MEMBRANE RECEPTOR"/>
    <property type="match status" value="1"/>
</dbReference>
<dbReference type="Gene3D" id="2.40.170.20">
    <property type="entry name" value="TonB-dependent receptor, beta-barrel domain"/>
    <property type="match status" value="1"/>
</dbReference>
<dbReference type="Gene3D" id="2.170.130.10">
    <property type="entry name" value="TonB-dependent receptor, plug domain"/>
    <property type="match status" value="1"/>
</dbReference>
<evidence type="ECO:0000256" key="1">
    <source>
        <dbReference type="ARBA" id="ARBA00004571"/>
    </source>
</evidence>
<keyword evidence="2 10" id="KW-0813">Transport</keyword>
<comment type="similarity">
    <text evidence="10 11">Belongs to the TonB-dependent receptor family.</text>
</comment>
<dbReference type="PROSITE" id="PS52016">
    <property type="entry name" value="TONB_DEPENDENT_REC_3"/>
    <property type="match status" value="1"/>
</dbReference>
<evidence type="ECO:0000256" key="7">
    <source>
        <dbReference type="ARBA" id="ARBA00023077"/>
    </source>
</evidence>
<keyword evidence="7 11" id="KW-0798">TonB box</keyword>
<dbReference type="PANTHER" id="PTHR30069:SF53">
    <property type="entry name" value="COLICIN I RECEPTOR-RELATED"/>
    <property type="match status" value="1"/>
</dbReference>
<evidence type="ECO:0000313" key="15">
    <source>
        <dbReference type="EMBL" id="MDT1063583.1"/>
    </source>
</evidence>
<evidence type="ECO:0000256" key="3">
    <source>
        <dbReference type="ARBA" id="ARBA00022452"/>
    </source>
</evidence>
<dbReference type="InterPro" id="IPR000531">
    <property type="entry name" value="Beta-barrel_TonB"/>
</dbReference>
<gene>
    <name evidence="15" type="ORF">RM190_17045</name>
</gene>
<keyword evidence="3 10" id="KW-1134">Transmembrane beta strand</keyword>
<evidence type="ECO:0000256" key="6">
    <source>
        <dbReference type="ARBA" id="ARBA00023065"/>
    </source>
</evidence>
<comment type="caution">
    <text evidence="15">The sequence shown here is derived from an EMBL/GenBank/DDBJ whole genome shotgun (WGS) entry which is preliminary data.</text>
</comment>
<keyword evidence="4 10" id="KW-0812">Transmembrane</keyword>
<dbReference type="SUPFAM" id="SSF56935">
    <property type="entry name" value="Porins"/>
    <property type="match status" value="1"/>
</dbReference>